<gene>
    <name evidence="1" type="ORF">DY000_02020602</name>
</gene>
<proteinExistence type="predicted"/>
<evidence type="ECO:0000313" key="1">
    <source>
        <dbReference type="EMBL" id="KAF3595573.1"/>
    </source>
</evidence>
<comment type="caution">
    <text evidence="1">The sequence shown here is derived from an EMBL/GenBank/DDBJ whole genome shotgun (WGS) entry which is preliminary data.</text>
</comment>
<sequence>MYPRMGYLQDSLKRFRNLNSTNPPHGTEAIAWFVMMGSDRDNGVGTFPVADTCSIGSVWTLGCSKPRVAQFAELGLG</sequence>
<protein>
    <submittedName>
        <fullName evidence="1">Uncharacterized protein</fullName>
    </submittedName>
</protein>
<name>A0ABQ7EEF2_BRACR</name>
<evidence type="ECO:0000313" key="2">
    <source>
        <dbReference type="Proteomes" id="UP000266723"/>
    </source>
</evidence>
<reference evidence="1 2" key="1">
    <citation type="journal article" date="2020" name="BMC Genomics">
        <title>Intraspecific diversification of the crop wild relative Brassica cretica Lam. using demographic model selection.</title>
        <authorList>
            <person name="Kioukis A."/>
            <person name="Michalopoulou V.A."/>
            <person name="Briers L."/>
            <person name="Pirintsos S."/>
            <person name="Studholme D.J."/>
            <person name="Pavlidis P."/>
            <person name="Sarris P.F."/>
        </authorList>
    </citation>
    <scope>NUCLEOTIDE SEQUENCE [LARGE SCALE GENOMIC DNA]</scope>
    <source>
        <strain evidence="2">cv. PFS-1207/04</strain>
    </source>
</reference>
<organism evidence="1 2">
    <name type="scientific">Brassica cretica</name>
    <name type="common">Mustard</name>
    <dbReference type="NCBI Taxonomy" id="69181"/>
    <lineage>
        <taxon>Eukaryota</taxon>
        <taxon>Viridiplantae</taxon>
        <taxon>Streptophyta</taxon>
        <taxon>Embryophyta</taxon>
        <taxon>Tracheophyta</taxon>
        <taxon>Spermatophyta</taxon>
        <taxon>Magnoliopsida</taxon>
        <taxon>eudicotyledons</taxon>
        <taxon>Gunneridae</taxon>
        <taxon>Pentapetalae</taxon>
        <taxon>rosids</taxon>
        <taxon>malvids</taxon>
        <taxon>Brassicales</taxon>
        <taxon>Brassicaceae</taxon>
        <taxon>Brassiceae</taxon>
        <taxon>Brassica</taxon>
    </lineage>
</organism>
<dbReference type="Proteomes" id="UP000266723">
    <property type="component" value="Unassembled WGS sequence"/>
</dbReference>
<accession>A0ABQ7EEF2</accession>
<keyword evidence="2" id="KW-1185">Reference proteome</keyword>
<dbReference type="EMBL" id="QGKV02000299">
    <property type="protein sequence ID" value="KAF3595573.1"/>
    <property type="molecule type" value="Genomic_DNA"/>
</dbReference>